<dbReference type="Gene3D" id="1.10.10.60">
    <property type="entry name" value="Homeodomain-like"/>
    <property type="match status" value="1"/>
</dbReference>
<dbReference type="InterPro" id="IPR058031">
    <property type="entry name" value="AAA_lid_NorR"/>
</dbReference>
<dbReference type="InterPro" id="IPR009057">
    <property type="entry name" value="Homeodomain-like_sf"/>
</dbReference>
<dbReference type="CDD" id="cd17549">
    <property type="entry name" value="REC_DctD-like"/>
    <property type="match status" value="1"/>
</dbReference>
<dbReference type="Gene3D" id="3.40.50.300">
    <property type="entry name" value="P-loop containing nucleotide triphosphate hydrolases"/>
    <property type="match status" value="1"/>
</dbReference>
<dbReference type="InterPro" id="IPR011006">
    <property type="entry name" value="CheY-like_superfamily"/>
</dbReference>
<evidence type="ECO:0000256" key="2">
    <source>
        <dbReference type="ARBA" id="ARBA00022741"/>
    </source>
</evidence>
<proteinExistence type="predicted"/>
<dbReference type="Gene3D" id="1.10.8.60">
    <property type="match status" value="1"/>
</dbReference>
<evidence type="ECO:0000256" key="1">
    <source>
        <dbReference type="ARBA" id="ARBA00022553"/>
    </source>
</evidence>
<dbReference type="FunFam" id="3.40.50.2300:FF:000018">
    <property type="entry name" value="DNA-binding transcriptional regulator NtrC"/>
    <property type="match status" value="1"/>
</dbReference>
<dbReference type="EMBL" id="WTYF01000003">
    <property type="protein sequence ID" value="MXO49772.1"/>
    <property type="molecule type" value="Genomic_DNA"/>
</dbReference>
<dbReference type="Pfam" id="PF00072">
    <property type="entry name" value="Response_reg"/>
    <property type="match status" value="1"/>
</dbReference>
<reference evidence="10 11" key="1">
    <citation type="submission" date="2019-12" db="EMBL/GenBank/DDBJ databases">
        <title>Genomic-based taxomic classification of the family Erythrobacteraceae.</title>
        <authorList>
            <person name="Xu L."/>
        </authorList>
    </citation>
    <scope>NUCLEOTIDE SEQUENCE [LARGE SCALE GENOMIC DNA]</scope>
    <source>
        <strain evidence="10 11">DSM 16225</strain>
    </source>
</reference>
<keyword evidence="3" id="KW-0067">ATP-binding</keyword>
<accession>A0A844XXX0</accession>
<dbReference type="SUPFAM" id="SSF52540">
    <property type="entry name" value="P-loop containing nucleoside triphosphate hydrolases"/>
    <property type="match status" value="1"/>
</dbReference>
<evidence type="ECO:0000313" key="10">
    <source>
        <dbReference type="EMBL" id="MXO49772.1"/>
    </source>
</evidence>
<dbReference type="Pfam" id="PF00158">
    <property type="entry name" value="Sigma54_activat"/>
    <property type="match status" value="1"/>
</dbReference>
<name>A0A844XXX0_9SPHN</name>
<dbReference type="PANTHER" id="PTHR32071:SF57">
    <property type="entry name" value="C4-DICARBOXYLATE TRANSPORT TRANSCRIPTIONAL REGULATORY PROTEIN DCTD"/>
    <property type="match status" value="1"/>
</dbReference>
<dbReference type="InterPro" id="IPR003593">
    <property type="entry name" value="AAA+_ATPase"/>
</dbReference>
<feature type="domain" description="Response regulatory" evidence="9">
    <location>
        <begin position="7"/>
        <end position="121"/>
    </location>
</feature>
<protein>
    <submittedName>
        <fullName evidence="10">Response regulator</fullName>
    </submittedName>
</protein>
<dbReference type="InterPro" id="IPR002078">
    <property type="entry name" value="Sigma_54_int"/>
</dbReference>
<dbReference type="CDD" id="cd00009">
    <property type="entry name" value="AAA"/>
    <property type="match status" value="1"/>
</dbReference>
<dbReference type="SUPFAM" id="SSF52172">
    <property type="entry name" value="CheY-like"/>
    <property type="match status" value="1"/>
</dbReference>
<evidence type="ECO:0000313" key="11">
    <source>
        <dbReference type="Proteomes" id="UP000444185"/>
    </source>
</evidence>
<dbReference type="SMART" id="SM00382">
    <property type="entry name" value="AAA"/>
    <property type="match status" value="1"/>
</dbReference>
<dbReference type="InterPro" id="IPR027417">
    <property type="entry name" value="P-loop_NTPase"/>
</dbReference>
<dbReference type="Pfam" id="PF25601">
    <property type="entry name" value="AAA_lid_14"/>
    <property type="match status" value="1"/>
</dbReference>
<dbReference type="PROSITE" id="PS50045">
    <property type="entry name" value="SIGMA54_INTERACT_4"/>
    <property type="match status" value="1"/>
</dbReference>
<dbReference type="GO" id="GO:0006355">
    <property type="term" value="P:regulation of DNA-templated transcription"/>
    <property type="evidence" value="ECO:0007669"/>
    <property type="project" value="InterPro"/>
</dbReference>
<feature type="modified residue" description="4-aspartylphosphate" evidence="7">
    <location>
        <position position="56"/>
    </location>
</feature>
<dbReference type="PROSITE" id="PS50110">
    <property type="entry name" value="RESPONSE_REGULATORY"/>
    <property type="match status" value="1"/>
</dbReference>
<dbReference type="OrthoDB" id="7324976at2"/>
<keyword evidence="5" id="KW-0805">Transcription regulation</keyword>
<comment type="caution">
    <text evidence="10">The sequence shown here is derived from an EMBL/GenBank/DDBJ whole genome shotgun (WGS) entry which is preliminary data.</text>
</comment>
<evidence type="ECO:0000256" key="7">
    <source>
        <dbReference type="PROSITE-ProRule" id="PRU00169"/>
    </source>
</evidence>
<dbReference type="GO" id="GO:0000160">
    <property type="term" value="P:phosphorelay signal transduction system"/>
    <property type="evidence" value="ECO:0007669"/>
    <property type="project" value="UniProtKB-KW"/>
</dbReference>
<dbReference type="SMART" id="SM00448">
    <property type="entry name" value="REC"/>
    <property type="match status" value="1"/>
</dbReference>
<keyword evidence="6" id="KW-0804">Transcription</keyword>
<evidence type="ECO:0000259" key="8">
    <source>
        <dbReference type="PROSITE" id="PS50045"/>
    </source>
</evidence>
<dbReference type="Gene3D" id="3.40.50.2300">
    <property type="match status" value="1"/>
</dbReference>
<dbReference type="InterPro" id="IPR001789">
    <property type="entry name" value="Sig_transdc_resp-reg_receiver"/>
</dbReference>
<feature type="domain" description="Sigma-54 factor interaction" evidence="8">
    <location>
        <begin position="145"/>
        <end position="370"/>
    </location>
</feature>
<keyword evidence="4" id="KW-0902">Two-component regulatory system</keyword>
<sequence>MTAKGATVLLIEDDDALRAGVTQALELEGYAVEAHSEAQTPLRILSPEFAGVVVSDVRLPGMDGIQFFARLRELDPDIPVIFTTAHGDVDMAVEAMKNGAADFFPKPYSVSRLAMSVERALGRRALVLENRKLRAELADQGGPSAFGRSPASRRLEAIVSEVAQTDADLVLRGAPGTGKSALARHIHDKSARADRPFVVVDPAIFANEEADLLLYGRDPSVALSRSGMVERANGGTLVLDAIDNIPRKARARLANLVDTRSFLALGASRPYQVDIRIIAISGANRANAKAKSKATADVVDRLAGVTVPVPSLTDRREDIPDFFRRFVAEFELLLDRAAPPVMEGDWHHLLTHDWPGNLRELRSYAQGFVLGLTRMEPSGPPITGSTSLKDMLAKFERTVLEDALSRASGSIGTVQAELAIPRKTLYDKLARHGLRPGDFRSD</sequence>
<keyword evidence="1 7" id="KW-0597">Phosphoprotein</keyword>
<dbReference type="RefSeq" id="WP_160606114.1">
    <property type="nucleotide sequence ID" value="NZ_WTYF01000003.1"/>
</dbReference>
<organism evidence="10 11">
    <name type="scientific">Qipengyuania gaetbuli</name>
    <dbReference type="NCBI Taxonomy" id="266952"/>
    <lineage>
        <taxon>Bacteria</taxon>
        <taxon>Pseudomonadati</taxon>
        <taxon>Pseudomonadota</taxon>
        <taxon>Alphaproteobacteria</taxon>
        <taxon>Sphingomonadales</taxon>
        <taxon>Erythrobacteraceae</taxon>
        <taxon>Qipengyuania</taxon>
    </lineage>
</organism>
<evidence type="ECO:0000256" key="6">
    <source>
        <dbReference type="ARBA" id="ARBA00023163"/>
    </source>
</evidence>
<evidence type="ECO:0000256" key="5">
    <source>
        <dbReference type="ARBA" id="ARBA00023015"/>
    </source>
</evidence>
<evidence type="ECO:0000256" key="3">
    <source>
        <dbReference type="ARBA" id="ARBA00022840"/>
    </source>
</evidence>
<dbReference type="GO" id="GO:0005524">
    <property type="term" value="F:ATP binding"/>
    <property type="evidence" value="ECO:0007669"/>
    <property type="project" value="UniProtKB-KW"/>
</dbReference>
<dbReference type="AlphaFoldDB" id="A0A844XXX0"/>
<evidence type="ECO:0000259" key="9">
    <source>
        <dbReference type="PROSITE" id="PS50110"/>
    </source>
</evidence>
<keyword evidence="11" id="KW-1185">Reference proteome</keyword>
<evidence type="ECO:0000256" key="4">
    <source>
        <dbReference type="ARBA" id="ARBA00023012"/>
    </source>
</evidence>
<keyword evidence="2" id="KW-0547">Nucleotide-binding</keyword>
<dbReference type="PANTHER" id="PTHR32071">
    <property type="entry name" value="TRANSCRIPTIONAL REGULATORY PROTEIN"/>
    <property type="match status" value="1"/>
</dbReference>
<dbReference type="SUPFAM" id="SSF46689">
    <property type="entry name" value="Homeodomain-like"/>
    <property type="match status" value="1"/>
</dbReference>
<dbReference type="Proteomes" id="UP000444185">
    <property type="component" value="Unassembled WGS sequence"/>
</dbReference>
<gene>
    <name evidence="10" type="ORF">GRI42_00470</name>
</gene>